<dbReference type="AlphaFoldDB" id="W1VDN8"/>
<dbReference type="Proteomes" id="UP000018852">
    <property type="component" value="Unassembled WGS sequence"/>
</dbReference>
<gene>
    <name evidence="2" type="ORF">Q605_AUC00738G0005</name>
</gene>
<feature type="compositionally biased region" description="Polar residues" evidence="1">
    <location>
        <begin position="74"/>
        <end position="90"/>
    </location>
</feature>
<organism evidence="2 3">
    <name type="scientific">Actinomyces urogenitalis DORA_12</name>
    <dbReference type="NCBI Taxonomy" id="1403939"/>
    <lineage>
        <taxon>Bacteria</taxon>
        <taxon>Bacillati</taxon>
        <taxon>Actinomycetota</taxon>
        <taxon>Actinomycetes</taxon>
        <taxon>Actinomycetales</taxon>
        <taxon>Actinomycetaceae</taxon>
        <taxon>Actinomyces</taxon>
    </lineage>
</organism>
<name>W1VDN8_9ACTO</name>
<dbReference type="EMBL" id="AZLV01000738">
    <property type="protein sequence ID" value="ETJ04148.1"/>
    <property type="molecule type" value="Genomic_DNA"/>
</dbReference>
<accession>W1VDN8</accession>
<comment type="caution">
    <text evidence="2">The sequence shown here is derived from an EMBL/GenBank/DDBJ whole genome shotgun (WGS) entry which is preliminary data.</text>
</comment>
<reference evidence="2 3" key="1">
    <citation type="submission" date="2013-12" db="EMBL/GenBank/DDBJ databases">
        <title>A Varibaculum cambriense genome reconstructed from a premature infant gut community with otherwise low bacterial novelty that shifts toward anaerobic metabolism during the third week of life.</title>
        <authorList>
            <person name="Brown C.T."/>
            <person name="Sharon I."/>
            <person name="Thomas B.C."/>
            <person name="Castelle C.J."/>
            <person name="Morowitz M.J."/>
            <person name="Banfield J.F."/>
        </authorList>
    </citation>
    <scope>NUCLEOTIDE SEQUENCE [LARGE SCALE GENOMIC DNA]</scope>
    <source>
        <strain evidence="3">DORA_12</strain>
    </source>
</reference>
<evidence type="ECO:0000256" key="1">
    <source>
        <dbReference type="SAM" id="MobiDB-lite"/>
    </source>
</evidence>
<protein>
    <submittedName>
        <fullName evidence="2">Uncharacterized protein</fullName>
    </submittedName>
</protein>
<feature type="region of interest" description="Disordered" evidence="1">
    <location>
        <begin position="1"/>
        <end position="90"/>
    </location>
</feature>
<sequence length="90" mass="9338">MTVAVTVVRPGLTRRSSEEEPSAAEPPTIQDTADAGAQAEAVRPLRSPEAVEVVTSPVAEASESCPGARVRTPPTASSVDNVESSSRWPP</sequence>
<evidence type="ECO:0000313" key="2">
    <source>
        <dbReference type="EMBL" id="ETJ04148.1"/>
    </source>
</evidence>
<proteinExistence type="predicted"/>
<evidence type="ECO:0000313" key="3">
    <source>
        <dbReference type="Proteomes" id="UP000018852"/>
    </source>
</evidence>